<organism evidence="2 3">
    <name type="scientific">Thalassiosira oceanica</name>
    <name type="common">Marine diatom</name>
    <dbReference type="NCBI Taxonomy" id="159749"/>
    <lineage>
        <taxon>Eukaryota</taxon>
        <taxon>Sar</taxon>
        <taxon>Stramenopiles</taxon>
        <taxon>Ochrophyta</taxon>
        <taxon>Bacillariophyta</taxon>
        <taxon>Coscinodiscophyceae</taxon>
        <taxon>Thalassiosirophycidae</taxon>
        <taxon>Thalassiosirales</taxon>
        <taxon>Thalassiosiraceae</taxon>
        <taxon>Thalassiosira</taxon>
    </lineage>
</organism>
<feature type="compositionally biased region" description="Pro residues" evidence="1">
    <location>
        <begin position="184"/>
        <end position="194"/>
    </location>
</feature>
<feature type="non-terminal residue" evidence="2">
    <location>
        <position position="597"/>
    </location>
</feature>
<feature type="region of interest" description="Disordered" evidence="1">
    <location>
        <begin position="477"/>
        <end position="500"/>
    </location>
</feature>
<evidence type="ECO:0000313" key="2">
    <source>
        <dbReference type="EMBL" id="EJK44975.1"/>
    </source>
</evidence>
<keyword evidence="3" id="KW-1185">Reference proteome</keyword>
<proteinExistence type="predicted"/>
<gene>
    <name evidence="2" type="ORF">THAOC_36444</name>
</gene>
<dbReference type="AlphaFoldDB" id="K0R064"/>
<protein>
    <submittedName>
        <fullName evidence="2">Uncharacterized protein</fullName>
    </submittedName>
</protein>
<accession>K0R064</accession>
<dbReference type="Proteomes" id="UP000266841">
    <property type="component" value="Unassembled WGS sequence"/>
</dbReference>
<evidence type="ECO:0000256" key="1">
    <source>
        <dbReference type="SAM" id="MobiDB-lite"/>
    </source>
</evidence>
<feature type="region of interest" description="Disordered" evidence="1">
    <location>
        <begin position="110"/>
        <end position="140"/>
    </location>
</feature>
<feature type="region of interest" description="Disordered" evidence="1">
    <location>
        <begin position="219"/>
        <end position="277"/>
    </location>
</feature>
<dbReference type="EMBL" id="AGNL01048988">
    <property type="protein sequence ID" value="EJK44975.1"/>
    <property type="molecule type" value="Genomic_DNA"/>
</dbReference>
<evidence type="ECO:0000313" key="3">
    <source>
        <dbReference type="Proteomes" id="UP000266841"/>
    </source>
</evidence>
<feature type="compositionally biased region" description="Polar residues" evidence="1">
    <location>
        <begin position="126"/>
        <end position="135"/>
    </location>
</feature>
<feature type="region of interest" description="Disordered" evidence="1">
    <location>
        <begin position="41"/>
        <end position="91"/>
    </location>
</feature>
<comment type="caution">
    <text evidence="2">The sequence shown here is derived from an EMBL/GenBank/DDBJ whole genome shotgun (WGS) entry which is preliminary data.</text>
</comment>
<feature type="compositionally biased region" description="Low complexity" evidence="1">
    <location>
        <begin position="173"/>
        <end position="183"/>
    </location>
</feature>
<feature type="region of interest" description="Disordered" evidence="1">
    <location>
        <begin position="166"/>
        <end position="203"/>
    </location>
</feature>
<name>K0R064_THAOC</name>
<reference evidence="2 3" key="1">
    <citation type="journal article" date="2012" name="Genome Biol.">
        <title>Genome and low-iron response of an oceanic diatom adapted to chronic iron limitation.</title>
        <authorList>
            <person name="Lommer M."/>
            <person name="Specht M."/>
            <person name="Roy A.S."/>
            <person name="Kraemer L."/>
            <person name="Andreson R."/>
            <person name="Gutowska M.A."/>
            <person name="Wolf J."/>
            <person name="Bergner S.V."/>
            <person name="Schilhabel M.B."/>
            <person name="Klostermeier U.C."/>
            <person name="Beiko R.G."/>
            <person name="Rosenstiel P."/>
            <person name="Hippler M."/>
            <person name="Laroche J."/>
        </authorList>
    </citation>
    <scope>NUCLEOTIDE SEQUENCE [LARGE SCALE GENOMIC DNA]</scope>
    <source>
        <strain evidence="2 3">CCMP1005</strain>
    </source>
</reference>
<feature type="compositionally biased region" description="Low complexity" evidence="1">
    <location>
        <begin position="68"/>
        <end position="90"/>
    </location>
</feature>
<feature type="compositionally biased region" description="Basic residues" evidence="1">
    <location>
        <begin position="234"/>
        <end position="257"/>
    </location>
</feature>
<sequence length="597" mass="65041">MGRTRTTTTLGVSPKIIFRDAFEAFTESLIESDGGGIEATTVTGEEHATINRQTSNNRRKPGSRTLDATRGPPAQGRPARSGPAGAPPEGIDVTNSWPLVYWCQATKQFTSPEEPNNRRRAKASSIAETQTFETSTRGRRIYDTQPAACGTQGSAMSKRQKNNLRSYWGNKGASASSSTNAGAPPAPPSIPGSAPPARARAGALTDGGASLVDAAAAAASTARDDSEENAARAGGRKRSGKKAKKDSSSKKKKKKRKLPGEPWEFTTAERAAGPPRPIPQQIELAIPYHPADPPSVVERTIVLQSDDKHLRELNGPGVTVYIRRDDEIDQFQLVGKPVLSNVPRSVSFAEGGDGQLVLQLSTRVHECITTFSGSPSWSWREEDAVPDSAVDVVAAIHSARELHDVISNDYGIVVNLPELKFPSAEELVSARDDLDAMAGHLGRVMDQYHLLTVVETVLQRCVANYMKITERRYMENQERERARAAEERRRAGMEDSGVNHDQADDTVVLSYGALHERFRNSVQQEAVDDYIETLARPMFRLLRDDGSVMTHGCHGNGDFDYAAQDIATMNPVLYFAHPQHKSGSASHGRLKKEVLTE</sequence>